<gene>
    <name evidence="1" type="ORF">H7F49_16615</name>
</gene>
<evidence type="ECO:0000313" key="1">
    <source>
        <dbReference type="EMBL" id="MBC2653311.1"/>
    </source>
</evidence>
<name>A0A7X1FAE8_9SPHN</name>
<organism evidence="1 2">
    <name type="scientific">Novosphingobium aerophilum</name>
    <dbReference type="NCBI Taxonomy" id="2839843"/>
    <lineage>
        <taxon>Bacteria</taxon>
        <taxon>Pseudomonadati</taxon>
        <taxon>Pseudomonadota</taxon>
        <taxon>Alphaproteobacteria</taxon>
        <taxon>Sphingomonadales</taxon>
        <taxon>Sphingomonadaceae</taxon>
        <taxon>Novosphingobium</taxon>
    </lineage>
</organism>
<dbReference type="EMBL" id="JACLAU010000043">
    <property type="protein sequence ID" value="MBC2653311.1"/>
    <property type="molecule type" value="Genomic_DNA"/>
</dbReference>
<dbReference type="AlphaFoldDB" id="A0A7X1FAE8"/>
<dbReference type="Proteomes" id="UP000520156">
    <property type="component" value="Unassembled WGS sequence"/>
</dbReference>
<dbReference type="RefSeq" id="WP_185684693.1">
    <property type="nucleotide sequence ID" value="NZ_JACLAU010000043.1"/>
</dbReference>
<accession>A0A7X1FAE8</accession>
<proteinExistence type="predicted"/>
<evidence type="ECO:0000313" key="2">
    <source>
        <dbReference type="Proteomes" id="UP000520156"/>
    </source>
</evidence>
<comment type="caution">
    <text evidence="1">The sequence shown here is derived from an EMBL/GenBank/DDBJ whole genome shotgun (WGS) entry which is preliminary data.</text>
</comment>
<keyword evidence="2" id="KW-1185">Reference proteome</keyword>
<reference evidence="1 2" key="1">
    <citation type="submission" date="2020-08" db="EMBL/GenBank/DDBJ databases">
        <title>The genome sequence of Novosphingobium flavum 4Y4.</title>
        <authorList>
            <person name="Liu Y."/>
        </authorList>
    </citation>
    <scope>NUCLEOTIDE SEQUENCE [LARGE SCALE GENOMIC DNA]</scope>
    <source>
        <strain evidence="1 2">4Y4</strain>
    </source>
</reference>
<sequence length="142" mass="15644">MFAKQTVFVVGAGASAELNLPTGQELKKQISAALSYDRGYYIEFSDHRISDAINEDASSRDERNISNYIEACDLIRSALPAAISIDNFIDAHQGNHYVEFCGKLAIVKAIWEAEKSSKLSKFCGSAKQGISSVSQTWLIPFF</sequence>
<protein>
    <submittedName>
        <fullName evidence="1">Uncharacterized protein</fullName>
    </submittedName>
</protein>